<reference evidence="3 4" key="1">
    <citation type="submission" date="2023-02" db="EMBL/GenBank/DDBJ databases">
        <title>LHISI_Scaffold_Assembly.</title>
        <authorList>
            <person name="Stuart O.P."/>
            <person name="Cleave R."/>
            <person name="Magrath M.J.L."/>
            <person name="Mikheyev A.S."/>
        </authorList>
    </citation>
    <scope>NUCLEOTIDE SEQUENCE [LARGE SCALE GENOMIC DNA]</scope>
    <source>
        <strain evidence="3">Daus_M_001</strain>
        <tissue evidence="3">Leg muscle</tissue>
    </source>
</reference>
<accession>A0ABQ9GHL5</accession>
<dbReference type="EMBL" id="JARBHB010000012">
    <property type="protein sequence ID" value="KAJ8871494.1"/>
    <property type="molecule type" value="Genomic_DNA"/>
</dbReference>
<keyword evidence="4" id="KW-1185">Reference proteome</keyword>
<keyword evidence="2" id="KW-0472">Membrane</keyword>
<evidence type="ECO:0000256" key="2">
    <source>
        <dbReference type="SAM" id="Phobius"/>
    </source>
</evidence>
<feature type="transmembrane region" description="Helical" evidence="2">
    <location>
        <begin position="295"/>
        <end position="315"/>
    </location>
</feature>
<keyword evidence="2" id="KW-1133">Transmembrane helix</keyword>
<evidence type="ECO:0000313" key="3">
    <source>
        <dbReference type="EMBL" id="KAJ8871494.1"/>
    </source>
</evidence>
<sequence>MSRDVVESPPLHSFNFPYLPHFTPVSFTCHLSTNTERFYLCASAIVAEWLDCSPTTLEKCARFPAGSLPDFCTWESCWTMPLDGGIFRGSPTSTAHALRCFMHTSLHPHRLSRPLTLKASQISPLNLSHSFTCSIDGIFLKIQSGAVLYLKLLFHLYSLAVRSVMVVCVNRRQRVSSVRKLDSGSYILSSRRDGPTCPSVPTALSPPYSPTSARRLTSPTSSVAAISLASHVGEPGLIPCVVPSGFSHVGIILDDAADRWVFSGISRFPAFSFNLCSISTSFHPFKDYIPVIKTIYQAGYSISMVALVVAFTILVSNKKYDDDDDDDGDGDSVGDGDGEDDDCDDGMIMMIVVMIVNFNFKSCSNGATATERLDYSPPTTVNQRIGFSQLGILPDDATGLRFFSGISCFPRPLIPALLHTYLTSPDTNLFTHLYLVLND</sequence>
<evidence type="ECO:0000256" key="1">
    <source>
        <dbReference type="SAM" id="MobiDB-lite"/>
    </source>
</evidence>
<evidence type="ECO:0000313" key="4">
    <source>
        <dbReference type="Proteomes" id="UP001159363"/>
    </source>
</evidence>
<dbReference type="Proteomes" id="UP001159363">
    <property type="component" value="Chromosome 11"/>
</dbReference>
<comment type="caution">
    <text evidence="3">The sequence shown here is derived from an EMBL/GenBank/DDBJ whole genome shotgun (WGS) entry which is preliminary data.</text>
</comment>
<feature type="region of interest" description="Disordered" evidence="1">
    <location>
        <begin position="192"/>
        <end position="214"/>
    </location>
</feature>
<name>A0ABQ9GHL5_9NEOP</name>
<organism evidence="3 4">
    <name type="scientific">Dryococelus australis</name>
    <dbReference type="NCBI Taxonomy" id="614101"/>
    <lineage>
        <taxon>Eukaryota</taxon>
        <taxon>Metazoa</taxon>
        <taxon>Ecdysozoa</taxon>
        <taxon>Arthropoda</taxon>
        <taxon>Hexapoda</taxon>
        <taxon>Insecta</taxon>
        <taxon>Pterygota</taxon>
        <taxon>Neoptera</taxon>
        <taxon>Polyneoptera</taxon>
        <taxon>Phasmatodea</taxon>
        <taxon>Verophasmatodea</taxon>
        <taxon>Anareolatae</taxon>
        <taxon>Phasmatidae</taxon>
        <taxon>Eurycanthinae</taxon>
        <taxon>Dryococelus</taxon>
    </lineage>
</organism>
<keyword evidence="2" id="KW-0812">Transmembrane</keyword>
<gene>
    <name evidence="3" type="ORF">PR048_027816</name>
</gene>
<proteinExistence type="predicted"/>
<protein>
    <submittedName>
        <fullName evidence="3">Uncharacterized protein</fullName>
    </submittedName>
</protein>